<dbReference type="InterPro" id="IPR036518">
    <property type="entry name" value="CobE/GbiG_C_sf"/>
</dbReference>
<accession>A0AAN0RCM7</accession>
<dbReference type="Gene3D" id="3.30.420.180">
    <property type="entry name" value="CobE/GbiG C-terminal domain"/>
    <property type="match status" value="1"/>
</dbReference>
<feature type="domain" description="CobE/GbiG C-terminal" evidence="1">
    <location>
        <begin position="7"/>
        <end position="122"/>
    </location>
</feature>
<evidence type="ECO:0000313" key="2">
    <source>
        <dbReference type="EMBL" id="AHJ62447.1"/>
    </source>
</evidence>
<name>A0AAN0RCM7_9PROT</name>
<dbReference type="InterPro" id="IPR002750">
    <property type="entry name" value="CobE/GbiG_C"/>
</dbReference>
<dbReference type="Proteomes" id="UP000019438">
    <property type="component" value="Chromosome"/>
</dbReference>
<organism evidence="2 3">
    <name type="scientific">Granulibacter bethesdensis</name>
    <dbReference type="NCBI Taxonomy" id="364410"/>
    <lineage>
        <taxon>Bacteria</taxon>
        <taxon>Pseudomonadati</taxon>
        <taxon>Pseudomonadota</taxon>
        <taxon>Alphaproteobacteria</taxon>
        <taxon>Acetobacterales</taxon>
        <taxon>Acetobacteraceae</taxon>
        <taxon>Granulibacter</taxon>
    </lineage>
</organism>
<dbReference type="GO" id="GO:0009236">
    <property type="term" value="P:cobalamin biosynthetic process"/>
    <property type="evidence" value="ECO:0007669"/>
    <property type="project" value="InterPro"/>
</dbReference>
<dbReference type="Pfam" id="PF01890">
    <property type="entry name" value="CbiG_C"/>
    <property type="match status" value="1"/>
</dbReference>
<dbReference type="KEGG" id="gbc:GbCGDNIH3_0664"/>
<reference evidence="3" key="1">
    <citation type="submission" date="2012-06" db="EMBL/GenBank/DDBJ databases">
        <title>Genome analysis of multiple Granulibacter bethesdensis isolates demonstrates substantial genome diversity.</title>
        <authorList>
            <person name="Greenberg D.E."/>
            <person name="Porcella S.F."/>
            <person name="Zarember K."/>
            <person name="Zelazny A.M."/>
            <person name="Bruno D."/>
            <person name="Martens C."/>
            <person name="Barbian K.D."/>
            <person name="Jaske E."/>
            <person name="Holland S.M."/>
        </authorList>
    </citation>
    <scope>NUCLEOTIDE SEQUENCE [LARGE SCALE GENOMIC DNA]</scope>
    <source>
        <strain evidence="3">CGDNIH3</strain>
    </source>
</reference>
<dbReference type="SUPFAM" id="SSF159664">
    <property type="entry name" value="CobE/GbiG C-terminal domain-like"/>
    <property type="match status" value="1"/>
</dbReference>
<evidence type="ECO:0000313" key="3">
    <source>
        <dbReference type="Proteomes" id="UP000019438"/>
    </source>
</evidence>
<dbReference type="PANTHER" id="PTHR37477">
    <property type="entry name" value="COBALT-PRECORRIN-5A HYDROLASE"/>
    <property type="match status" value="1"/>
</dbReference>
<gene>
    <name evidence="2" type="ORF">GbCGDNIH3_0664</name>
</gene>
<dbReference type="EMBL" id="CP003181">
    <property type="protein sequence ID" value="AHJ62447.1"/>
    <property type="molecule type" value="Genomic_DNA"/>
</dbReference>
<dbReference type="InterPro" id="IPR052553">
    <property type="entry name" value="CbiG_hydrolase"/>
</dbReference>
<evidence type="ECO:0000259" key="1">
    <source>
        <dbReference type="Pfam" id="PF01890"/>
    </source>
</evidence>
<protein>
    <submittedName>
        <fullName evidence="2">CobE protein</fullName>
    </submittedName>
</protein>
<sequence>MTEGRLIVAGIGCRPLCAAEAVVALLHQAAQRAPFSIVAIPEFRTGAEGLMKALTRLAYPVRVMTMADLQTVQHRCVTRSAAALRATGLSSVAEAAALAAAGPQGQLILPRIAADGVSCALAAVPAIEGMI</sequence>
<dbReference type="PANTHER" id="PTHR37477:SF1">
    <property type="entry name" value="COBALT-PRECORRIN-5A HYDROLASE"/>
    <property type="match status" value="1"/>
</dbReference>
<dbReference type="RefSeq" id="WP_051496850.1">
    <property type="nucleotide sequence ID" value="NZ_CP003181.2"/>
</dbReference>
<dbReference type="AlphaFoldDB" id="A0AAN0RCM7"/>
<proteinExistence type="predicted"/>